<feature type="region of interest" description="Disordered" evidence="8">
    <location>
        <begin position="1"/>
        <end position="37"/>
    </location>
</feature>
<dbReference type="Pfam" id="PF01086">
    <property type="entry name" value="Clathrin_lg_ch"/>
    <property type="match status" value="1"/>
</dbReference>
<sequence length="338" mass="37245">MSSEISDSFTQPADDSVPTAGSTRPFDDDGYIGYDPRLSSQRFDSFAATNLVDSESLKDSATDSPIFHGSAGDDVFASQPLPETQSPPSIYAESNGKGFDGEFSASDGPILPPPVDMEPEEGVALREWRRENAIRLEEKEKREKELLSQIIDEADEYKLDFYRRQKITCENNKTSNREKEKNATFNQNEWKEKGLSSFSLAAYSFKYGVMKELGFLQLFVANQDKFHAEADKQYWKAIAELIPNEVPAIEKKRGKKDQEKKPAVYVLQGPKPGKPTDLSRMRQILVKLKHNTPPHLKHSPPPPPTPPANDSKSNGAAVAATPPNATAVATSSGAVVAA</sequence>
<dbReference type="PANTHER" id="PTHR10639">
    <property type="entry name" value="CLATHRIN LIGHT CHAIN"/>
    <property type="match status" value="1"/>
</dbReference>
<evidence type="ECO:0000313" key="9">
    <source>
        <dbReference type="EMBL" id="KAH7537540.1"/>
    </source>
</evidence>
<keyword evidence="4 7" id="KW-0472">Membrane</keyword>
<protein>
    <recommendedName>
        <fullName evidence="7">Clathrin light chain</fullName>
    </recommendedName>
</protein>
<dbReference type="GO" id="GO:0005198">
    <property type="term" value="F:structural molecule activity"/>
    <property type="evidence" value="ECO:0007669"/>
    <property type="project" value="InterPro"/>
</dbReference>
<dbReference type="GO" id="GO:0030130">
    <property type="term" value="C:clathrin coat of trans-Golgi network vesicle"/>
    <property type="evidence" value="ECO:0007669"/>
    <property type="project" value="InterPro"/>
</dbReference>
<organism evidence="9 10">
    <name type="scientific">Ziziphus jujuba var. spinosa</name>
    <dbReference type="NCBI Taxonomy" id="714518"/>
    <lineage>
        <taxon>Eukaryota</taxon>
        <taxon>Viridiplantae</taxon>
        <taxon>Streptophyta</taxon>
        <taxon>Embryophyta</taxon>
        <taxon>Tracheophyta</taxon>
        <taxon>Spermatophyta</taxon>
        <taxon>Magnoliopsida</taxon>
        <taxon>eudicotyledons</taxon>
        <taxon>Gunneridae</taxon>
        <taxon>Pentapetalae</taxon>
        <taxon>rosids</taxon>
        <taxon>fabids</taxon>
        <taxon>Rosales</taxon>
        <taxon>Rhamnaceae</taxon>
        <taxon>Paliureae</taxon>
        <taxon>Ziziphus</taxon>
    </lineage>
</organism>
<dbReference type="GO" id="GO:0072583">
    <property type="term" value="P:clathrin-dependent endocytosis"/>
    <property type="evidence" value="ECO:0007669"/>
    <property type="project" value="TreeGrafter"/>
</dbReference>
<dbReference type="GO" id="GO:0032050">
    <property type="term" value="F:clathrin heavy chain binding"/>
    <property type="evidence" value="ECO:0007669"/>
    <property type="project" value="TreeGrafter"/>
</dbReference>
<comment type="caution">
    <text evidence="9">The sequence shown here is derived from an EMBL/GenBank/DDBJ whole genome shotgun (WGS) entry which is preliminary data.</text>
</comment>
<comment type="subcellular location">
    <subcellularLocation>
        <location evidence="2 7">Cytoplasmic vesicle membrane</location>
        <topology evidence="2 7">Peripheral membrane protein</topology>
        <orientation evidence="2 7">Cytoplasmic side</orientation>
    </subcellularLocation>
    <subcellularLocation>
        <location evidence="7">Membrane</location>
        <location evidence="7">Coated pit</location>
        <topology evidence="7">Peripheral membrane protein</topology>
        <orientation evidence="7">Cytoplasmic side</orientation>
    </subcellularLocation>
    <text evidence="7">Cytoplasmic face of coated pits and vesicles.</text>
</comment>
<evidence type="ECO:0000256" key="5">
    <source>
        <dbReference type="ARBA" id="ARBA00023176"/>
    </source>
</evidence>
<feature type="compositionally biased region" description="Polar residues" evidence="8">
    <location>
        <begin position="1"/>
        <end position="13"/>
    </location>
</feature>
<keyword evidence="6 7" id="KW-0968">Cytoplasmic vesicle</keyword>
<feature type="compositionally biased region" description="Low complexity" evidence="8">
    <location>
        <begin position="316"/>
        <end position="338"/>
    </location>
</feature>
<dbReference type="EMBL" id="JAEACU010000003">
    <property type="protein sequence ID" value="KAH7537540.1"/>
    <property type="molecule type" value="Genomic_DNA"/>
</dbReference>
<name>A0A978VPR5_ZIZJJ</name>
<gene>
    <name evidence="9" type="ORF">FEM48_Zijuj03G0103900</name>
</gene>
<evidence type="ECO:0000256" key="3">
    <source>
        <dbReference type="ARBA" id="ARBA00005263"/>
    </source>
</evidence>
<feature type="region of interest" description="Disordered" evidence="8">
    <location>
        <begin position="250"/>
        <end position="278"/>
    </location>
</feature>
<evidence type="ECO:0000256" key="7">
    <source>
        <dbReference type="RuleBase" id="RU363137"/>
    </source>
</evidence>
<reference evidence="9" key="1">
    <citation type="journal article" date="2021" name="Front. Plant Sci.">
        <title>Chromosome-Scale Genome Assembly for Chinese Sour Jujube and Insights Into Its Genome Evolution and Domestication Signature.</title>
        <authorList>
            <person name="Shen L.-Y."/>
            <person name="Luo H."/>
            <person name="Wang X.-L."/>
            <person name="Wang X.-M."/>
            <person name="Qiu X.-J."/>
            <person name="Liu H."/>
            <person name="Zhou S.-S."/>
            <person name="Jia K.-H."/>
            <person name="Nie S."/>
            <person name="Bao Y.-T."/>
            <person name="Zhang R.-G."/>
            <person name="Yun Q.-Z."/>
            <person name="Chai Y.-H."/>
            <person name="Lu J.-Y."/>
            <person name="Li Y."/>
            <person name="Zhao S.-W."/>
            <person name="Mao J.-F."/>
            <person name="Jia S.-G."/>
            <person name="Mao Y.-M."/>
        </authorList>
    </citation>
    <scope>NUCLEOTIDE SEQUENCE</scope>
    <source>
        <strain evidence="9">AT0</strain>
        <tissue evidence="9">Leaf</tissue>
    </source>
</reference>
<evidence type="ECO:0000256" key="1">
    <source>
        <dbReference type="ARBA" id="ARBA00003913"/>
    </source>
</evidence>
<keyword evidence="5 7" id="KW-0168">Coated pit</keyword>
<evidence type="ECO:0000313" key="10">
    <source>
        <dbReference type="Proteomes" id="UP000813462"/>
    </source>
</evidence>
<dbReference type="InterPro" id="IPR000996">
    <property type="entry name" value="Clathrin_L-chain"/>
</dbReference>
<dbReference type="GO" id="GO:0030132">
    <property type="term" value="C:clathrin coat of coated pit"/>
    <property type="evidence" value="ECO:0007669"/>
    <property type="project" value="InterPro"/>
</dbReference>
<comment type="similarity">
    <text evidence="3 7">Belongs to the clathrin light chain family.</text>
</comment>
<evidence type="ECO:0000256" key="8">
    <source>
        <dbReference type="SAM" id="MobiDB-lite"/>
    </source>
</evidence>
<dbReference type="PANTHER" id="PTHR10639:SF24">
    <property type="entry name" value="CLATHRIN LIGHT CHAIN 3"/>
    <property type="match status" value="1"/>
</dbReference>
<dbReference type="GO" id="GO:0006886">
    <property type="term" value="P:intracellular protein transport"/>
    <property type="evidence" value="ECO:0007669"/>
    <property type="project" value="InterPro"/>
</dbReference>
<evidence type="ECO:0000256" key="6">
    <source>
        <dbReference type="ARBA" id="ARBA00023329"/>
    </source>
</evidence>
<evidence type="ECO:0000256" key="4">
    <source>
        <dbReference type="ARBA" id="ARBA00023136"/>
    </source>
</evidence>
<comment type="function">
    <text evidence="1 7">Clathrin is the major protein of the polyhedral coat of coated pits and vesicles.</text>
</comment>
<dbReference type="Proteomes" id="UP000813462">
    <property type="component" value="Unassembled WGS sequence"/>
</dbReference>
<accession>A0A978VPR5</accession>
<dbReference type="AlphaFoldDB" id="A0A978VPR5"/>
<proteinExistence type="inferred from homology"/>
<feature type="region of interest" description="Disordered" evidence="8">
    <location>
        <begin position="290"/>
        <end position="338"/>
    </location>
</feature>
<evidence type="ECO:0000256" key="2">
    <source>
        <dbReference type="ARBA" id="ARBA00004180"/>
    </source>
</evidence>
<feature type="compositionally biased region" description="Basic and acidic residues" evidence="8">
    <location>
        <begin position="250"/>
        <end position="262"/>
    </location>
</feature>
<feature type="region of interest" description="Disordered" evidence="8">
    <location>
        <begin position="54"/>
        <end position="119"/>
    </location>
</feature>